<dbReference type="OrthoDB" id="5396078at2759"/>
<name>U4L8K3_PYROM</name>
<dbReference type="OMA" id="DRYGYNN"/>
<protein>
    <submittedName>
        <fullName evidence="2">Uncharacterized protein</fullName>
    </submittedName>
</protein>
<organism evidence="2 3">
    <name type="scientific">Pyronema omphalodes (strain CBS 100304)</name>
    <name type="common">Pyronema confluens</name>
    <dbReference type="NCBI Taxonomy" id="1076935"/>
    <lineage>
        <taxon>Eukaryota</taxon>
        <taxon>Fungi</taxon>
        <taxon>Dikarya</taxon>
        <taxon>Ascomycota</taxon>
        <taxon>Pezizomycotina</taxon>
        <taxon>Pezizomycetes</taxon>
        <taxon>Pezizales</taxon>
        <taxon>Pyronemataceae</taxon>
        <taxon>Pyronema</taxon>
    </lineage>
</organism>
<keyword evidence="3" id="KW-1185">Reference proteome</keyword>
<evidence type="ECO:0000256" key="1">
    <source>
        <dbReference type="SAM" id="MobiDB-lite"/>
    </source>
</evidence>
<dbReference type="EMBL" id="HF935944">
    <property type="protein sequence ID" value="CCX14235.1"/>
    <property type="molecule type" value="Genomic_DNA"/>
</dbReference>
<feature type="region of interest" description="Disordered" evidence="1">
    <location>
        <begin position="1"/>
        <end position="117"/>
    </location>
</feature>
<accession>U4L8K3</accession>
<feature type="compositionally biased region" description="Polar residues" evidence="1">
    <location>
        <begin position="71"/>
        <end position="84"/>
    </location>
</feature>
<feature type="compositionally biased region" description="Basic and acidic residues" evidence="1">
    <location>
        <begin position="164"/>
        <end position="176"/>
    </location>
</feature>
<feature type="region of interest" description="Disordered" evidence="1">
    <location>
        <begin position="147"/>
        <end position="216"/>
    </location>
</feature>
<feature type="compositionally biased region" description="Basic and acidic residues" evidence="1">
    <location>
        <begin position="1"/>
        <end position="10"/>
    </location>
</feature>
<evidence type="ECO:0000313" key="3">
    <source>
        <dbReference type="Proteomes" id="UP000018144"/>
    </source>
</evidence>
<gene>
    <name evidence="2" type="ORF">PCON_13828</name>
</gene>
<proteinExistence type="predicted"/>
<feature type="compositionally biased region" description="Polar residues" evidence="1">
    <location>
        <begin position="21"/>
        <end position="38"/>
    </location>
</feature>
<sequence>MCLIRVKPELDPSEPPIPTRVATSHRNGRTSNRSSVIETIQIPPPPPPGASLAIANGHGARLSVDGRSAHGRNSFNRSRETQVIQHRPPSAISHTGSYRGEGHRSTHGDRDLLGYQGSVGGSRASVISTQSRERGYYVDGTIAGGRSPRSSYRYIDGRSSAQRLEVEDAERSRGGDRYGYNNYHGRRSGSVSYVNPRHSHRSVRSTGGGRVSREKVVVVDSYGEKEGLGR</sequence>
<dbReference type="STRING" id="1076935.U4L8K3"/>
<evidence type="ECO:0000313" key="2">
    <source>
        <dbReference type="EMBL" id="CCX14235.1"/>
    </source>
</evidence>
<feature type="compositionally biased region" description="Basic and acidic residues" evidence="1">
    <location>
        <begin position="100"/>
        <end position="112"/>
    </location>
</feature>
<reference evidence="2 3" key="1">
    <citation type="journal article" date="2013" name="PLoS Genet.">
        <title>The genome and development-dependent transcriptomes of Pyronema confluens: a window into fungal evolution.</title>
        <authorList>
            <person name="Traeger S."/>
            <person name="Altegoer F."/>
            <person name="Freitag M."/>
            <person name="Gabaldon T."/>
            <person name="Kempken F."/>
            <person name="Kumar A."/>
            <person name="Marcet-Houben M."/>
            <person name="Poggeler S."/>
            <person name="Stajich J.E."/>
            <person name="Nowrousian M."/>
        </authorList>
    </citation>
    <scope>NUCLEOTIDE SEQUENCE [LARGE SCALE GENOMIC DNA]</scope>
    <source>
        <strain evidence="3">CBS 100304</strain>
        <tissue evidence="2">Vegetative mycelium</tissue>
    </source>
</reference>
<dbReference type="Proteomes" id="UP000018144">
    <property type="component" value="Unassembled WGS sequence"/>
</dbReference>
<dbReference type="AlphaFoldDB" id="U4L8K3"/>